<dbReference type="AlphaFoldDB" id="A0A8J5HF33"/>
<comment type="caution">
    <text evidence="1">The sequence shown here is derived from an EMBL/GenBank/DDBJ whole genome shotgun (WGS) entry which is preliminary data.</text>
</comment>
<gene>
    <name evidence="1" type="ORF">ZIOFF_020067</name>
</gene>
<keyword evidence="2" id="KW-1185">Reference proteome</keyword>
<dbReference type="PANTHER" id="PTHR31509">
    <property type="entry name" value="BPS1-LIKE PROTEIN"/>
    <property type="match status" value="1"/>
</dbReference>
<dbReference type="EMBL" id="JACMSC010000005">
    <property type="protein sequence ID" value="KAG6522911.1"/>
    <property type="molecule type" value="Genomic_DNA"/>
</dbReference>
<dbReference type="Proteomes" id="UP000734854">
    <property type="component" value="Unassembled WGS sequence"/>
</dbReference>
<organism evidence="1 2">
    <name type="scientific">Zingiber officinale</name>
    <name type="common">Ginger</name>
    <name type="synonym">Amomum zingiber</name>
    <dbReference type="NCBI Taxonomy" id="94328"/>
    <lineage>
        <taxon>Eukaryota</taxon>
        <taxon>Viridiplantae</taxon>
        <taxon>Streptophyta</taxon>
        <taxon>Embryophyta</taxon>
        <taxon>Tracheophyta</taxon>
        <taxon>Spermatophyta</taxon>
        <taxon>Magnoliopsida</taxon>
        <taxon>Liliopsida</taxon>
        <taxon>Zingiberales</taxon>
        <taxon>Zingiberaceae</taxon>
        <taxon>Zingiber</taxon>
    </lineage>
</organism>
<proteinExistence type="predicted"/>
<evidence type="ECO:0000313" key="1">
    <source>
        <dbReference type="EMBL" id="KAG6522911.1"/>
    </source>
</evidence>
<protein>
    <submittedName>
        <fullName evidence="1">Uncharacterized protein</fullName>
    </submittedName>
</protein>
<sequence>MNLKRPTCSLDRLVSSRRPRTHERRQLGGLLQSSRVEKGRSMMGEDREIWVGTRKPIIPLFRMSETQAWGLVLAACWHLLLPFLHEIRLPLLLRRFVCFVQRDGGRRTVGIYSDRLYCVWVNRELDRSQSKHGTALPTRTVADAAAQLLVRGRFEGQRKQLSRSHGERCCAMTSGAESLFFRGRGIRELGAMNVIELTLELASFGRFHDMLLFLPLNKRLRSTAYKLLPSSLASFTQATMKPSSGAVNSFFSFLTHGLDELDQSLASDAFMSLHFLQRVIALLRSLHSQLICLVQKLHLPAGGKWLDEYMDESSRLWDVCHVIKLGISGVESYCSTGADVVSSIDQWRQHGPNPRLARQVMRAISICRREATGLEEENRVLAETRVEPASLRIDDRVPMESRYNGFHGFRGALYALRNASSLLLMILLWGSVFCSSVLAVMEASTLCSSVFAVSMTRLQQRVVGEMERLSGRPGILMYEFRQARTFADELQEELERAGCELDFAGGDIMEKAEGLKAWFAMLRSGTENLLGQMDDFFDEIVEGRKKLLDFCSHR</sequence>
<evidence type="ECO:0000313" key="2">
    <source>
        <dbReference type="Proteomes" id="UP000734854"/>
    </source>
</evidence>
<reference evidence="1 2" key="1">
    <citation type="submission" date="2020-08" db="EMBL/GenBank/DDBJ databases">
        <title>Plant Genome Project.</title>
        <authorList>
            <person name="Zhang R.-G."/>
        </authorList>
    </citation>
    <scope>NUCLEOTIDE SEQUENCE [LARGE SCALE GENOMIC DNA]</scope>
    <source>
        <tissue evidence="1">Rhizome</tissue>
    </source>
</reference>
<name>A0A8J5HF33_ZINOF</name>
<accession>A0A8J5HF33</accession>